<reference evidence="1" key="1">
    <citation type="journal article" date="2021" name="Mol. Ecol. Resour.">
        <title>Apolygus lucorum genome provides insights into omnivorousness and mesophyll feeding.</title>
        <authorList>
            <person name="Liu Y."/>
            <person name="Liu H."/>
            <person name="Wang H."/>
            <person name="Huang T."/>
            <person name="Liu B."/>
            <person name="Yang B."/>
            <person name="Yin L."/>
            <person name="Li B."/>
            <person name="Zhang Y."/>
            <person name="Zhang S."/>
            <person name="Jiang F."/>
            <person name="Zhang X."/>
            <person name="Ren Y."/>
            <person name="Wang B."/>
            <person name="Wang S."/>
            <person name="Lu Y."/>
            <person name="Wu K."/>
            <person name="Fan W."/>
            <person name="Wang G."/>
        </authorList>
    </citation>
    <scope>NUCLEOTIDE SEQUENCE</scope>
    <source>
        <strain evidence="1">12Hb</strain>
    </source>
</reference>
<organism evidence="1 2">
    <name type="scientific">Apolygus lucorum</name>
    <name type="common">Small green plant bug</name>
    <name type="synonym">Lygocoris lucorum</name>
    <dbReference type="NCBI Taxonomy" id="248454"/>
    <lineage>
        <taxon>Eukaryota</taxon>
        <taxon>Metazoa</taxon>
        <taxon>Ecdysozoa</taxon>
        <taxon>Arthropoda</taxon>
        <taxon>Hexapoda</taxon>
        <taxon>Insecta</taxon>
        <taxon>Pterygota</taxon>
        <taxon>Neoptera</taxon>
        <taxon>Paraneoptera</taxon>
        <taxon>Hemiptera</taxon>
        <taxon>Heteroptera</taxon>
        <taxon>Panheteroptera</taxon>
        <taxon>Cimicomorpha</taxon>
        <taxon>Miridae</taxon>
        <taxon>Mirini</taxon>
        <taxon>Apolygus</taxon>
    </lineage>
</organism>
<gene>
    <name evidence="1" type="ORF">GE061_017201</name>
</gene>
<dbReference type="OrthoDB" id="6573649at2759"/>
<evidence type="ECO:0000313" key="2">
    <source>
        <dbReference type="Proteomes" id="UP000466442"/>
    </source>
</evidence>
<name>A0A8S9XAF9_APOLU</name>
<sequence length="178" mass="20307">MPHLLLSAISFPKGFVGKRNTTFKLKDVKALVHTAVENITPEHWKSYVKHVRGIIDEAWEKEGLKDEEIEQFVISLSGDSSDESSWEEDSDMDEDYDDSLNKAVVTWLERLGLLTRKTKDDLGKLTKKCNNTVLVTQSDRMHMSWSELLMAFDAGAVSAWTRMEGTSKTFYEETPENT</sequence>
<dbReference type="EMBL" id="WIXP02000008">
    <property type="protein sequence ID" value="KAF6205977.1"/>
    <property type="molecule type" value="Genomic_DNA"/>
</dbReference>
<comment type="caution">
    <text evidence="1">The sequence shown here is derived from an EMBL/GenBank/DDBJ whole genome shotgun (WGS) entry which is preliminary data.</text>
</comment>
<keyword evidence="2" id="KW-1185">Reference proteome</keyword>
<dbReference type="AlphaFoldDB" id="A0A8S9XAF9"/>
<evidence type="ECO:0000313" key="1">
    <source>
        <dbReference type="EMBL" id="KAF6205977.1"/>
    </source>
</evidence>
<dbReference type="Proteomes" id="UP000466442">
    <property type="component" value="Unassembled WGS sequence"/>
</dbReference>
<accession>A0A8S9XAF9</accession>
<proteinExistence type="predicted"/>
<protein>
    <submittedName>
        <fullName evidence="1">Uncharacterized protein</fullName>
    </submittedName>
</protein>